<dbReference type="InterPro" id="IPR006204">
    <property type="entry name" value="GHMP_kinase_N_dom"/>
</dbReference>
<keyword evidence="2" id="KW-0444">Lipid biosynthesis</keyword>
<proteinExistence type="predicted"/>
<evidence type="ECO:0000259" key="10">
    <source>
        <dbReference type="Pfam" id="PF00288"/>
    </source>
</evidence>
<evidence type="ECO:0000256" key="9">
    <source>
        <dbReference type="ARBA" id="ARBA00029438"/>
    </source>
</evidence>
<protein>
    <submittedName>
        <fullName evidence="12">Mevalonate kinase</fullName>
        <ecNumber evidence="12">2.7.1.36</ecNumber>
    </submittedName>
</protein>
<evidence type="ECO:0000256" key="7">
    <source>
        <dbReference type="ARBA" id="ARBA00022842"/>
    </source>
</evidence>
<dbReference type="InterPro" id="IPR013750">
    <property type="entry name" value="GHMP_kinase_C_dom"/>
</dbReference>
<dbReference type="InterPro" id="IPR036554">
    <property type="entry name" value="GHMP_kinase_C_sf"/>
</dbReference>
<keyword evidence="7" id="KW-0460">Magnesium</keyword>
<evidence type="ECO:0000256" key="8">
    <source>
        <dbReference type="ARBA" id="ARBA00023098"/>
    </source>
</evidence>
<dbReference type="Gene3D" id="3.30.70.890">
    <property type="entry name" value="GHMP kinase, C-terminal domain"/>
    <property type="match status" value="1"/>
</dbReference>
<dbReference type="Pfam" id="PF08544">
    <property type="entry name" value="GHMP_kinases_C"/>
    <property type="match status" value="1"/>
</dbReference>
<dbReference type="Gene3D" id="3.30.230.10">
    <property type="match status" value="1"/>
</dbReference>
<dbReference type="SUPFAM" id="SSF54211">
    <property type="entry name" value="Ribosomal protein S5 domain 2-like"/>
    <property type="match status" value="1"/>
</dbReference>
<dbReference type="SUPFAM" id="SSF55060">
    <property type="entry name" value="GHMP Kinase, C-terminal domain"/>
    <property type="match status" value="1"/>
</dbReference>
<keyword evidence="6" id="KW-0067">ATP-binding</keyword>
<dbReference type="PANTHER" id="PTHR43290:SF2">
    <property type="entry name" value="MEVALONATE KINASE"/>
    <property type="match status" value="1"/>
</dbReference>
<dbReference type="UniPathway" id="UPA00057">
    <property type="reaction ID" value="UER00098"/>
</dbReference>
<dbReference type="GO" id="GO:0019287">
    <property type="term" value="P:isopentenyl diphosphate biosynthetic process, mevalonate pathway"/>
    <property type="evidence" value="ECO:0007669"/>
    <property type="project" value="UniProtKB-UniPathway"/>
</dbReference>
<evidence type="ECO:0000313" key="13">
    <source>
        <dbReference type="Proteomes" id="UP000288603"/>
    </source>
</evidence>
<keyword evidence="8" id="KW-0443">Lipid metabolism</keyword>
<dbReference type="AlphaFoldDB" id="A0A3S3ZNT5"/>
<feature type="domain" description="GHMP kinase N-terminal" evidence="10">
    <location>
        <begin position="82"/>
        <end position="154"/>
    </location>
</feature>
<dbReference type="Proteomes" id="UP000288603">
    <property type="component" value="Unassembled WGS sequence"/>
</dbReference>
<comment type="pathway">
    <text evidence="9">Isoprenoid biosynthesis; isopentenyl diphosphate biosynthesis via mevalonate pathway; isopentenyl diphosphate from (R)-mevalonate: step 1/3.</text>
</comment>
<keyword evidence="13" id="KW-1185">Reference proteome</keyword>
<dbReference type="OrthoDB" id="9764892at2"/>
<evidence type="ECO:0000256" key="6">
    <source>
        <dbReference type="ARBA" id="ARBA00022840"/>
    </source>
</evidence>
<evidence type="ECO:0000256" key="2">
    <source>
        <dbReference type="ARBA" id="ARBA00022516"/>
    </source>
</evidence>
<keyword evidence="5 12" id="KW-0418">Kinase</keyword>
<evidence type="ECO:0000256" key="4">
    <source>
        <dbReference type="ARBA" id="ARBA00022741"/>
    </source>
</evidence>
<dbReference type="Pfam" id="PF00288">
    <property type="entry name" value="GHMP_kinases_N"/>
    <property type="match status" value="1"/>
</dbReference>
<dbReference type="NCBIfam" id="TIGR00549">
    <property type="entry name" value="mevalon_kin"/>
    <property type="match status" value="1"/>
</dbReference>
<organism evidence="12 13">
    <name type="scientific">Labedella populi</name>
    <dbReference type="NCBI Taxonomy" id="2498850"/>
    <lineage>
        <taxon>Bacteria</taxon>
        <taxon>Bacillati</taxon>
        <taxon>Actinomycetota</taxon>
        <taxon>Actinomycetes</taxon>
        <taxon>Micrococcales</taxon>
        <taxon>Microbacteriaceae</taxon>
        <taxon>Labedella</taxon>
    </lineage>
</organism>
<dbReference type="InterPro" id="IPR006205">
    <property type="entry name" value="Mev_gal_kin"/>
</dbReference>
<evidence type="ECO:0000259" key="11">
    <source>
        <dbReference type="Pfam" id="PF08544"/>
    </source>
</evidence>
<name>A0A3S3ZNT5_9MICO</name>
<dbReference type="GO" id="GO:0005829">
    <property type="term" value="C:cytosol"/>
    <property type="evidence" value="ECO:0007669"/>
    <property type="project" value="TreeGrafter"/>
</dbReference>
<dbReference type="InterPro" id="IPR020568">
    <property type="entry name" value="Ribosomal_Su5_D2-typ_SF"/>
</dbReference>
<evidence type="ECO:0000256" key="3">
    <source>
        <dbReference type="ARBA" id="ARBA00022679"/>
    </source>
</evidence>
<dbReference type="GO" id="GO:0004496">
    <property type="term" value="F:mevalonate kinase activity"/>
    <property type="evidence" value="ECO:0007669"/>
    <property type="project" value="UniProtKB-EC"/>
</dbReference>
<evidence type="ECO:0000256" key="1">
    <source>
        <dbReference type="ARBA" id="ARBA00022490"/>
    </source>
</evidence>
<feature type="domain" description="GHMP kinase C-terminal" evidence="11">
    <location>
        <begin position="224"/>
        <end position="298"/>
    </location>
</feature>
<comment type="caution">
    <text evidence="12">The sequence shown here is derived from an EMBL/GenBank/DDBJ whole genome shotgun (WGS) entry which is preliminary data.</text>
</comment>
<keyword evidence="1" id="KW-0963">Cytoplasm</keyword>
<dbReference type="RefSeq" id="WP_128498679.1">
    <property type="nucleotide sequence ID" value="NZ_RZNC01000003.1"/>
</dbReference>
<reference evidence="12 13" key="1">
    <citation type="submission" date="2018-12" db="EMBL/GenBank/DDBJ databases">
        <authorList>
            <person name="Li F."/>
        </authorList>
    </citation>
    <scope>NUCLEOTIDE SEQUENCE [LARGE SCALE GENOMIC DNA]</scope>
    <source>
        <strain evidence="12 13">8H24J-4-2</strain>
    </source>
</reference>
<keyword evidence="4" id="KW-0547">Nucleotide-binding</keyword>
<evidence type="ECO:0000313" key="12">
    <source>
        <dbReference type="EMBL" id="RWZ61183.1"/>
    </source>
</evidence>
<accession>A0A3S3ZNT5</accession>
<dbReference type="EMBL" id="RZNC01000003">
    <property type="protein sequence ID" value="RWZ61183.1"/>
    <property type="molecule type" value="Genomic_DNA"/>
</dbReference>
<dbReference type="InterPro" id="IPR014721">
    <property type="entry name" value="Ribsml_uS5_D2-typ_fold_subgr"/>
</dbReference>
<dbReference type="PANTHER" id="PTHR43290">
    <property type="entry name" value="MEVALONATE KINASE"/>
    <property type="match status" value="1"/>
</dbReference>
<gene>
    <name evidence="12" type="primary">mvk</name>
    <name evidence="12" type="ORF">ELQ92_09135</name>
</gene>
<keyword evidence="3 12" id="KW-0808">Transferase</keyword>
<dbReference type="PRINTS" id="PR00959">
    <property type="entry name" value="MEVGALKINASE"/>
</dbReference>
<sequence length="316" mass="32378">MERRGAALGTGHTRAKFILMGEHSVVYGHSAIALPLPALSMDVEVHAVGGAARIRSEYFSGPLADAPSTLAGPIAAINAASGAFDVPLDGLLIDIESSIPAERGLGSSAAAAGALVHAFADMAHRRISDREHYDLVQVAERVAHGTPSGLDAVATNSRVPVLFAGGITAALPMTLQGSFVIADTGVRGRTRVAVAGLRRLREERPVWAESRLDRLGRLAEDAVADLAEARGEALGVRMSEAHGILSELGVSSRELDVLVTAATAAGALGAKLTGGGQGGCVVALAPTPAIAADVTRALHVAGATRSWVYDTMVPVT</sequence>
<dbReference type="EC" id="2.7.1.36" evidence="12"/>
<dbReference type="GO" id="GO:0005524">
    <property type="term" value="F:ATP binding"/>
    <property type="evidence" value="ECO:0007669"/>
    <property type="project" value="UniProtKB-KW"/>
</dbReference>
<evidence type="ECO:0000256" key="5">
    <source>
        <dbReference type="ARBA" id="ARBA00022777"/>
    </source>
</evidence>